<organism evidence="6 7">
    <name type="scientific">Rhodocollybia butyracea</name>
    <dbReference type="NCBI Taxonomy" id="206335"/>
    <lineage>
        <taxon>Eukaryota</taxon>
        <taxon>Fungi</taxon>
        <taxon>Dikarya</taxon>
        <taxon>Basidiomycota</taxon>
        <taxon>Agaricomycotina</taxon>
        <taxon>Agaricomycetes</taxon>
        <taxon>Agaricomycetidae</taxon>
        <taxon>Agaricales</taxon>
        <taxon>Marasmiineae</taxon>
        <taxon>Omphalotaceae</taxon>
        <taxon>Rhodocollybia</taxon>
    </lineage>
</organism>
<dbReference type="PANTHER" id="PTHR43004">
    <property type="entry name" value="TRK SYSTEM POTASSIUM UPTAKE PROTEIN"/>
    <property type="match status" value="1"/>
</dbReference>
<accession>A0A9P5U2T6</accession>
<protein>
    <submittedName>
        <fullName evidence="6">FAD/NAD(P)-binding domain-containing protein</fullName>
    </submittedName>
</protein>
<sequence length="442" mass="47955">MTDSALLPVPAETQILIVGAGPSGLATAISLISNGIQPSNIAIVDGLEKHANSSRALAIHAATLEALDKYGCASKLVESGIKGSGLRVGDRTSTFVESRFSCITSYTKFPFVLALAQVATEKILEDRLNELGVEVLRPYRVTGMKESDKGQGIDVLLESGSVIRTNYVIGADGARSVIRQASGINFADPDGQSYNHNFDERVGQMVLADVSFSGEGDQAFLGTESGASMCATADGMCLLIPFGKPSSTGIVTNETIYRVGFNIPQSVEVPPSEPSLEYLQTKMDRQAPLHLTSNPETNPNPVHITHVHWATRYRTHSSIADVFFKRIHGGVVLLVGDSGHIHSPVGGQGMNLGLRDALGLGSVLAEHINNGNEDTTDLENYAASRRVRGLENIKLTKKLMGVLDFMVQPRWFNWPKWILRLLLRVPFFERQIVYRLSGLGNW</sequence>
<evidence type="ECO:0000256" key="2">
    <source>
        <dbReference type="ARBA" id="ARBA00022630"/>
    </source>
</evidence>
<dbReference type="PRINTS" id="PR00420">
    <property type="entry name" value="RNGMNOXGNASE"/>
</dbReference>
<dbReference type="EMBL" id="JADNRY010000111">
    <property type="protein sequence ID" value="KAF9064995.1"/>
    <property type="molecule type" value="Genomic_DNA"/>
</dbReference>
<evidence type="ECO:0000256" key="3">
    <source>
        <dbReference type="ARBA" id="ARBA00022827"/>
    </source>
</evidence>
<dbReference type="InterPro" id="IPR036188">
    <property type="entry name" value="FAD/NAD-bd_sf"/>
</dbReference>
<dbReference type="AlphaFoldDB" id="A0A9P5U2T6"/>
<gene>
    <name evidence="6" type="ORF">BDP27DRAFT_1332757</name>
</gene>
<dbReference type="GO" id="GO:0016709">
    <property type="term" value="F:oxidoreductase activity, acting on paired donors, with incorporation or reduction of molecular oxygen, NAD(P)H as one donor, and incorporation of one atom of oxygen"/>
    <property type="evidence" value="ECO:0007669"/>
    <property type="project" value="UniProtKB-ARBA"/>
</dbReference>
<evidence type="ECO:0000313" key="6">
    <source>
        <dbReference type="EMBL" id="KAF9064995.1"/>
    </source>
</evidence>
<comment type="cofactor">
    <cofactor evidence="1">
        <name>FAD</name>
        <dbReference type="ChEBI" id="CHEBI:57692"/>
    </cofactor>
</comment>
<comment type="caution">
    <text evidence="6">The sequence shown here is derived from an EMBL/GenBank/DDBJ whole genome shotgun (WGS) entry which is preliminary data.</text>
</comment>
<dbReference type="PANTHER" id="PTHR43004:SF19">
    <property type="entry name" value="BINDING MONOOXYGENASE, PUTATIVE (JCVI)-RELATED"/>
    <property type="match status" value="1"/>
</dbReference>
<dbReference type="Gene3D" id="3.50.50.60">
    <property type="entry name" value="FAD/NAD(P)-binding domain"/>
    <property type="match status" value="1"/>
</dbReference>
<evidence type="ECO:0000259" key="5">
    <source>
        <dbReference type="Pfam" id="PF01494"/>
    </source>
</evidence>
<proteinExistence type="predicted"/>
<feature type="domain" description="FAD-binding" evidence="5">
    <location>
        <begin position="12"/>
        <end position="389"/>
    </location>
</feature>
<dbReference type="SUPFAM" id="SSF51905">
    <property type="entry name" value="FAD/NAD(P)-binding domain"/>
    <property type="match status" value="1"/>
</dbReference>
<keyword evidence="3" id="KW-0274">FAD</keyword>
<dbReference type="Pfam" id="PF01494">
    <property type="entry name" value="FAD_binding_3"/>
    <property type="match status" value="1"/>
</dbReference>
<dbReference type="Proteomes" id="UP000772434">
    <property type="component" value="Unassembled WGS sequence"/>
</dbReference>
<evidence type="ECO:0000313" key="7">
    <source>
        <dbReference type="Proteomes" id="UP000772434"/>
    </source>
</evidence>
<dbReference type="GO" id="GO:0071949">
    <property type="term" value="F:FAD binding"/>
    <property type="evidence" value="ECO:0007669"/>
    <property type="project" value="InterPro"/>
</dbReference>
<reference evidence="6" key="1">
    <citation type="submission" date="2020-11" db="EMBL/GenBank/DDBJ databases">
        <authorList>
            <consortium name="DOE Joint Genome Institute"/>
            <person name="Ahrendt S."/>
            <person name="Riley R."/>
            <person name="Andreopoulos W."/>
            <person name="Labutti K."/>
            <person name="Pangilinan J."/>
            <person name="Ruiz-Duenas F.J."/>
            <person name="Barrasa J.M."/>
            <person name="Sanchez-Garcia M."/>
            <person name="Camarero S."/>
            <person name="Miyauchi S."/>
            <person name="Serrano A."/>
            <person name="Linde D."/>
            <person name="Babiker R."/>
            <person name="Drula E."/>
            <person name="Ayuso-Fernandez I."/>
            <person name="Pacheco R."/>
            <person name="Padilla G."/>
            <person name="Ferreira P."/>
            <person name="Barriuso J."/>
            <person name="Kellner H."/>
            <person name="Castanera R."/>
            <person name="Alfaro M."/>
            <person name="Ramirez L."/>
            <person name="Pisabarro A.G."/>
            <person name="Kuo A."/>
            <person name="Tritt A."/>
            <person name="Lipzen A."/>
            <person name="He G."/>
            <person name="Yan M."/>
            <person name="Ng V."/>
            <person name="Cullen D."/>
            <person name="Martin F."/>
            <person name="Rosso M.-N."/>
            <person name="Henrissat B."/>
            <person name="Hibbett D."/>
            <person name="Martinez A.T."/>
            <person name="Grigoriev I.V."/>
        </authorList>
    </citation>
    <scope>NUCLEOTIDE SEQUENCE</scope>
    <source>
        <strain evidence="6">AH 40177</strain>
    </source>
</reference>
<dbReference type="OrthoDB" id="10016252at2759"/>
<evidence type="ECO:0000256" key="4">
    <source>
        <dbReference type="ARBA" id="ARBA00023002"/>
    </source>
</evidence>
<evidence type="ECO:0000256" key="1">
    <source>
        <dbReference type="ARBA" id="ARBA00001974"/>
    </source>
</evidence>
<dbReference type="Gene3D" id="3.30.70.2450">
    <property type="match status" value="1"/>
</dbReference>
<dbReference type="InterPro" id="IPR050641">
    <property type="entry name" value="RIFMO-like"/>
</dbReference>
<keyword evidence="7" id="KW-1185">Reference proteome</keyword>
<name>A0A9P5U2T6_9AGAR</name>
<dbReference type="InterPro" id="IPR002938">
    <property type="entry name" value="FAD-bd"/>
</dbReference>
<keyword evidence="2" id="KW-0285">Flavoprotein</keyword>
<keyword evidence="4" id="KW-0560">Oxidoreductase</keyword>